<name>A0A5B8VCB9_9BACT</name>
<feature type="transmembrane region" description="Helical" evidence="6">
    <location>
        <begin position="128"/>
        <end position="146"/>
    </location>
</feature>
<dbReference type="KEGG" id="pgin:FRZ67_13825"/>
<reference evidence="7 8" key="1">
    <citation type="journal article" date="2016" name="Int. J. Syst. Evol. Microbiol.">
        <title>Panacibacter ginsenosidivorans gen. nov., sp. nov., with ginsenoside converting activity isolated from soil of a ginseng field.</title>
        <authorList>
            <person name="Siddiqi M.Z."/>
            <person name="Muhammad Shafi S."/>
            <person name="Choi K.D."/>
            <person name="Im W.T."/>
        </authorList>
    </citation>
    <scope>NUCLEOTIDE SEQUENCE [LARGE SCALE GENOMIC DNA]</scope>
    <source>
        <strain evidence="7 8">Gsoil1550</strain>
    </source>
</reference>
<comment type="subcellular location">
    <subcellularLocation>
        <location evidence="1">Membrane</location>
        <topology evidence="1">Multi-pass membrane protein</topology>
    </subcellularLocation>
</comment>
<proteinExistence type="inferred from homology"/>
<keyword evidence="5 6" id="KW-0472">Membrane</keyword>
<feature type="transmembrane region" description="Helical" evidence="6">
    <location>
        <begin position="200"/>
        <end position="219"/>
    </location>
</feature>
<keyword evidence="4 6" id="KW-1133">Transmembrane helix</keyword>
<dbReference type="OrthoDB" id="9772725at2"/>
<protein>
    <submittedName>
        <fullName evidence="7">POT family MFS transporter</fullName>
    </submittedName>
</protein>
<dbReference type="GO" id="GO:0022857">
    <property type="term" value="F:transmembrane transporter activity"/>
    <property type="evidence" value="ECO:0007669"/>
    <property type="project" value="InterPro"/>
</dbReference>
<keyword evidence="3 6" id="KW-0812">Transmembrane</keyword>
<evidence type="ECO:0000256" key="5">
    <source>
        <dbReference type="ARBA" id="ARBA00023136"/>
    </source>
</evidence>
<dbReference type="Pfam" id="PF00854">
    <property type="entry name" value="PTR2"/>
    <property type="match status" value="1"/>
</dbReference>
<dbReference type="InterPro" id="IPR000109">
    <property type="entry name" value="POT_fam"/>
</dbReference>
<dbReference type="RefSeq" id="WP_147190218.1">
    <property type="nucleotide sequence ID" value="NZ_CP042435.1"/>
</dbReference>
<keyword evidence="8" id="KW-1185">Reference proteome</keyword>
<evidence type="ECO:0000256" key="2">
    <source>
        <dbReference type="ARBA" id="ARBA00005982"/>
    </source>
</evidence>
<evidence type="ECO:0000256" key="1">
    <source>
        <dbReference type="ARBA" id="ARBA00004141"/>
    </source>
</evidence>
<feature type="transmembrane region" description="Helical" evidence="6">
    <location>
        <begin position="99"/>
        <end position="116"/>
    </location>
</feature>
<organism evidence="7 8">
    <name type="scientific">Panacibacter ginsenosidivorans</name>
    <dbReference type="NCBI Taxonomy" id="1813871"/>
    <lineage>
        <taxon>Bacteria</taxon>
        <taxon>Pseudomonadati</taxon>
        <taxon>Bacteroidota</taxon>
        <taxon>Chitinophagia</taxon>
        <taxon>Chitinophagales</taxon>
        <taxon>Chitinophagaceae</taxon>
        <taxon>Panacibacter</taxon>
    </lineage>
</organism>
<dbReference type="EMBL" id="CP042435">
    <property type="protein sequence ID" value="QEC68326.1"/>
    <property type="molecule type" value="Genomic_DNA"/>
</dbReference>
<dbReference type="Proteomes" id="UP000321533">
    <property type="component" value="Chromosome"/>
</dbReference>
<dbReference type="Gene3D" id="1.20.1250.20">
    <property type="entry name" value="MFS general substrate transporter like domains"/>
    <property type="match status" value="2"/>
</dbReference>
<dbReference type="InterPro" id="IPR036259">
    <property type="entry name" value="MFS_trans_sf"/>
</dbReference>
<accession>A0A5B8VCB9</accession>
<feature type="transmembrane region" description="Helical" evidence="6">
    <location>
        <begin position="167"/>
        <end position="188"/>
    </location>
</feature>
<dbReference type="AlphaFoldDB" id="A0A5B8VCB9"/>
<comment type="similarity">
    <text evidence="2">Belongs to the major facilitator superfamily. Proton-dependent oligopeptide transporter (POT/PTR) (TC 2.A.17) family.</text>
</comment>
<gene>
    <name evidence="7" type="ORF">FRZ67_13825</name>
</gene>
<evidence type="ECO:0000256" key="3">
    <source>
        <dbReference type="ARBA" id="ARBA00022692"/>
    </source>
</evidence>
<evidence type="ECO:0000313" key="7">
    <source>
        <dbReference type="EMBL" id="QEC68326.1"/>
    </source>
</evidence>
<evidence type="ECO:0000313" key="8">
    <source>
        <dbReference type="Proteomes" id="UP000321533"/>
    </source>
</evidence>
<evidence type="ECO:0000256" key="6">
    <source>
        <dbReference type="SAM" id="Phobius"/>
    </source>
</evidence>
<evidence type="ECO:0000256" key="4">
    <source>
        <dbReference type="ARBA" id="ARBA00022989"/>
    </source>
</evidence>
<sequence length="229" mass="26181">MSEKPYSITAIVECKKMYLPDTMPTQKNKLPAGIPYIMSNEIAERFSFYGMSAILTTFLVRQFFNPANGILVLVFIPFFTFVLFPFLEKNGVKINPLNKFGPGFIVSLFSIGIYWLQTQIDKGFHPSIGWQFFAYMLLTIAEVLIYQTGLEYAYTQAPESMKSTIMAFFLLSLSIGNIILSLINGSIANDGLFSRFTGSYYYLFFIIVMLAATLFYFFIIKPYLRKPIL</sequence>
<feature type="transmembrane region" description="Helical" evidence="6">
    <location>
        <begin position="70"/>
        <end position="87"/>
    </location>
</feature>
<dbReference type="SUPFAM" id="SSF103473">
    <property type="entry name" value="MFS general substrate transporter"/>
    <property type="match status" value="1"/>
</dbReference>
<feature type="transmembrane region" description="Helical" evidence="6">
    <location>
        <begin position="46"/>
        <end position="64"/>
    </location>
</feature>
<dbReference type="GO" id="GO:0016020">
    <property type="term" value="C:membrane"/>
    <property type="evidence" value="ECO:0007669"/>
    <property type="project" value="UniProtKB-SubCell"/>
</dbReference>
<dbReference type="PANTHER" id="PTHR11654">
    <property type="entry name" value="OLIGOPEPTIDE TRANSPORTER-RELATED"/>
    <property type="match status" value="1"/>
</dbReference>